<dbReference type="InParanoid" id="I1CMV9"/>
<dbReference type="RefSeq" id="XP_067525185.1">
    <property type="nucleotide sequence ID" value="XM_067669084.1"/>
</dbReference>
<dbReference type="VEuPathDB" id="FungiDB:RO3G_14500"/>
<protein>
    <submittedName>
        <fullName evidence="1">Uncharacterized protein</fullName>
    </submittedName>
</protein>
<dbReference type="Proteomes" id="UP000009138">
    <property type="component" value="Unassembled WGS sequence"/>
</dbReference>
<organism evidence="1 2">
    <name type="scientific">Rhizopus delemar (strain RA 99-880 / ATCC MYA-4621 / FGSC 9543 / NRRL 43880)</name>
    <name type="common">Mucormycosis agent</name>
    <name type="synonym">Rhizopus arrhizus var. delemar</name>
    <dbReference type="NCBI Taxonomy" id="246409"/>
    <lineage>
        <taxon>Eukaryota</taxon>
        <taxon>Fungi</taxon>
        <taxon>Fungi incertae sedis</taxon>
        <taxon>Mucoromycota</taxon>
        <taxon>Mucoromycotina</taxon>
        <taxon>Mucoromycetes</taxon>
        <taxon>Mucorales</taxon>
        <taxon>Mucorineae</taxon>
        <taxon>Rhizopodaceae</taxon>
        <taxon>Rhizopus</taxon>
    </lineage>
</organism>
<keyword evidence="2" id="KW-1185">Reference proteome</keyword>
<evidence type="ECO:0000313" key="1">
    <source>
        <dbReference type="EMBL" id="EIE89789.1"/>
    </source>
</evidence>
<sequence length="37" mass="3624">MNEGSLPSTSVGSMSTTGALASDYCILSVESSVDGIG</sequence>
<accession>I1CMV9</accession>
<dbReference type="EMBL" id="CH476745">
    <property type="protein sequence ID" value="EIE89789.1"/>
    <property type="molecule type" value="Genomic_DNA"/>
</dbReference>
<proteinExistence type="predicted"/>
<gene>
    <name evidence="1" type="ORF">RO3G_14500</name>
</gene>
<dbReference type="AlphaFoldDB" id="I1CMV9"/>
<dbReference type="GeneID" id="93621465"/>
<evidence type="ECO:0000313" key="2">
    <source>
        <dbReference type="Proteomes" id="UP000009138"/>
    </source>
</evidence>
<name>I1CMV9_RHIO9</name>
<reference evidence="1 2" key="1">
    <citation type="journal article" date="2009" name="PLoS Genet.">
        <title>Genomic analysis of the basal lineage fungus Rhizopus oryzae reveals a whole-genome duplication.</title>
        <authorList>
            <person name="Ma L.-J."/>
            <person name="Ibrahim A.S."/>
            <person name="Skory C."/>
            <person name="Grabherr M.G."/>
            <person name="Burger G."/>
            <person name="Butler M."/>
            <person name="Elias M."/>
            <person name="Idnurm A."/>
            <person name="Lang B.F."/>
            <person name="Sone T."/>
            <person name="Abe A."/>
            <person name="Calvo S.E."/>
            <person name="Corrochano L.M."/>
            <person name="Engels R."/>
            <person name="Fu J."/>
            <person name="Hansberg W."/>
            <person name="Kim J.-M."/>
            <person name="Kodira C.D."/>
            <person name="Koehrsen M.J."/>
            <person name="Liu B."/>
            <person name="Miranda-Saavedra D."/>
            <person name="O'Leary S."/>
            <person name="Ortiz-Castellanos L."/>
            <person name="Poulter R."/>
            <person name="Rodriguez-Romero J."/>
            <person name="Ruiz-Herrera J."/>
            <person name="Shen Y.-Q."/>
            <person name="Zeng Q."/>
            <person name="Galagan J."/>
            <person name="Birren B.W."/>
            <person name="Cuomo C.A."/>
            <person name="Wickes B.L."/>
        </authorList>
    </citation>
    <scope>NUCLEOTIDE SEQUENCE [LARGE SCALE GENOMIC DNA]</scope>
    <source>
        <strain evidence="2">RA 99-880 / ATCC MYA-4621 / FGSC 9543 / NRRL 43880</strain>
    </source>
</reference>